<keyword evidence="2" id="KW-1185">Reference proteome</keyword>
<sequence>MPIPFILAGAALLAGGYGVKKGIDAKKDFNRAEELNSEAKETYDAACNSLETVRENAQDAMNKLGQLKFDIYELRLIPFVEAFSKIKNVDFQDKGLQDEMNLSGVTRDDMLMIQKAALDMQQVVGGGVTALGAGGLAGLAAYGGVGLLGTASTGTAIASLGGVAATNATLAWLGGGALSAGGFGMAGGAAVLGGIVAGPVLAVGGMMLASKAEEAKHSAYANRDNARAAAEQMKTAEVTTQGIYRRFDEIHASLTQLNKYFQPLLTGLRRIVSNNTDYATYSREDRKGVMMAAALAKTLKNVLEAPLLSKDGMLTTASREVLLESREKLLEIGSA</sequence>
<dbReference type="RefSeq" id="WP_105730264.1">
    <property type="nucleotide sequence ID" value="NZ_PVLR01000036.1"/>
</dbReference>
<comment type="caution">
    <text evidence="1">The sequence shown here is derived from an EMBL/GenBank/DDBJ whole genome shotgun (WGS) entry which is preliminary data.</text>
</comment>
<dbReference type="EMBL" id="PVLR01000036">
    <property type="protein sequence ID" value="PRD68206.1"/>
    <property type="molecule type" value="Genomic_DNA"/>
</dbReference>
<dbReference type="AlphaFoldDB" id="A0A2S9KCS8"/>
<reference evidence="1 2" key="1">
    <citation type="submission" date="2018-03" db="EMBL/GenBank/DDBJ databases">
        <title>Comparative genomics illustrates the genes involved in a hyperalkaliphilic mechanisms of Serpentinomonas isolated from highly-alkaline calcium-rich serpentinized springs.</title>
        <authorList>
            <person name="Suzuki S."/>
            <person name="Ishii S."/>
            <person name="Walworth N."/>
            <person name="Bird L."/>
            <person name="Kuenen J.G."/>
            <person name="Nealson K.H."/>
        </authorList>
    </citation>
    <scope>NUCLEOTIDE SEQUENCE [LARGE SCALE GENOMIC DNA]</scope>
    <source>
        <strain evidence="1 2">83</strain>
    </source>
</reference>
<organism evidence="1 2">
    <name type="scientific">Malikia spinosa</name>
    <dbReference type="NCBI Taxonomy" id="86180"/>
    <lineage>
        <taxon>Bacteria</taxon>
        <taxon>Pseudomonadati</taxon>
        <taxon>Pseudomonadota</taxon>
        <taxon>Betaproteobacteria</taxon>
        <taxon>Burkholderiales</taxon>
        <taxon>Comamonadaceae</taxon>
        <taxon>Malikia</taxon>
    </lineage>
</organism>
<protein>
    <recommendedName>
        <fullName evidence="3">Chemotaxis protein</fullName>
    </recommendedName>
</protein>
<dbReference type="Proteomes" id="UP000238326">
    <property type="component" value="Unassembled WGS sequence"/>
</dbReference>
<name>A0A2S9KCS8_9BURK</name>
<dbReference type="OrthoDB" id="9204722at2"/>
<evidence type="ECO:0008006" key="3">
    <source>
        <dbReference type="Google" id="ProtNLM"/>
    </source>
</evidence>
<gene>
    <name evidence="1" type="ORF">C6P61_12515</name>
</gene>
<evidence type="ECO:0000313" key="2">
    <source>
        <dbReference type="Proteomes" id="UP000238326"/>
    </source>
</evidence>
<evidence type="ECO:0000313" key="1">
    <source>
        <dbReference type="EMBL" id="PRD68206.1"/>
    </source>
</evidence>
<accession>A0A2S9KCS8</accession>
<proteinExistence type="predicted"/>